<organism evidence="1">
    <name type="scientific">Solanum chacoense</name>
    <name type="common">Chaco potato</name>
    <dbReference type="NCBI Taxonomy" id="4108"/>
    <lineage>
        <taxon>Eukaryota</taxon>
        <taxon>Viridiplantae</taxon>
        <taxon>Streptophyta</taxon>
        <taxon>Embryophyta</taxon>
        <taxon>Tracheophyta</taxon>
        <taxon>Spermatophyta</taxon>
        <taxon>Magnoliopsida</taxon>
        <taxon>eudicotyledons</taxon>
        <taxon>Gunneridae</taxon>
        <taxon>Pentapetalae</taxon>
        <taxon>asterids</taxon>
        <taxon>lamiids</taxon>
        <taxon>Solanales</taxon>
        <taxon>Solanaceae</taxon>
        <taxon>Solanoideae</taxon>
        <taxon>Solaneae</taxon>
        <taxon>Solanum</taxon>
    </lineage>
</organism>
<dbReference type="AlphaFoldDB" id="A0A0V0GZ05"/>
<sequence>MFKSQRDKTLGDFLLMVEMACILMVLIPLHRSSESSCGSIIHEKLNSNDSNCGKECPRASMTSFVHNTVTSRSKFHFPSRGYDNGKESYSSPWVVK</sequence>
<dbReference type="EMBL" id="GEDG01028142">
    <property type="protein sequence ID" value="JAP13378.1"/>
    <property type="molecule type" value="Transcribed_RNA"/>
</dbReference>
<reference evidence="1" key="1">
    <citation type="submission" date="2015-12" db="EMBL/GenBank/DDBJ databases">
        <title>Gene expression during late stages of embryo sac development: a critical building block for successful pollen-pistil interactions.</title>
        <authorList>
            <person name="Liu Y."/>
            <person name="Joly V."/>
            <person name="Sabar M."/>
            <person name="Matton D.P."/>
        </authorList>
    </citation>
    <scope>NUCLEOTIDE SEQUENCE</scope>
</reference>
<protein>
    <submittedName>
        <fullName evidence="1">Putative ovule protein</fullName>
    </submittedName>
</protein>
<proteinExistence type="predicted"/>
<accession>A0A0V0GZ05</accession>
<evidence type="ECO:0000313" key="1">
    <source>
        <dbReference type="EMBL" id="JAP13378.1"/>
    </source>
</evidence>
<name>A0A0V0GZ05_SOLCH</name>